<proteinExistence type="predicted"/>
<evidence type="ECO:0000256" key="7">
    <source>
        <dbReference type="ARBA" id="ARBA00022723"/>
    </source>
</evidence>
<dbReference type="Pfam" id="PF13833">
    <property type="entry name" value="EF-hand_8"/>
    <property type="match status" value="1"/>
</dbReference>
<dbReference type="InterPro" id="IPR015070">
    <property type="entry name" value="EF_hand_DJBP"/>
</dbReference>
<dbReference type="EMBL" id="JACASE010000002">
    <property type="protein sequence ID" value="KAF6494657.1"/>
    <property type="molecule type" value="Genomic_DNA"/>
</dbReference>
<keyword evidence="6" id="KW-0597">Phosphoprotein</keyword>
<evidence type="ECO:0000256" key="14">
    <source>
        <dbReference type="ARBA" id="ARBA00023212"/>
    </source>
</evidence>
<evidence type="ECO:0000256" key="10">
    <source>
        <dbReference type="ARBA" id="ARBA00022846"/>
    </source>
</evidence>
<evidence type="ECO:0000256" key="18">
    <source>
        <dbReference type="ARBA" id="ARBA00063636"/>
    </source>
</evidence>
<dbReference type="SUPFAM" id="SSF47473">
    <property type="entry name" value="EF-hand"/>
    <property type="match status" value="7"/>
</dbReference>
<dbReference type="InterPro" id="IPR018247">
    <property type="entry name" value="EF_Hand_1_Ca_BS"/>
</dbReference>
<feature type="domain" description="EF-hand" evidence="22">
    <location>
        <begin position="93"/>
        <end position="128"/>
    </location>
</feature>
<dbReference type="PROSITE" id="PS50222">
    <property type="entry name" value="EF_HAND_2"/>
    <property type="match status" value="5"/>
</dbReference>
<protein>
    <recommendedName>
        <fullName evidence="19">EF-hand calcium-binding domain-containing protein 6</fullName>
    </recommendedName>
    <alternativeName>
        <fullName evidence="20">DJ-1-binding protein</fullName>
    </alternativeName>
</protein>
<evidence type="ECO:0000256" key="3">
    <source>
        <dbReference type="ARBA" id="ARBA00004430"/>
    </source>
</evidence>
<keyword evidence="4" id="KW-0963">Cytoplasm</keyword>
<keyword evidence="8" id="KW-0677">Repeat</keyword>
<organism evidence="23 24">
    <name type="scientific">Rousettus aegyptiacus</name>
    <name type="common">Egyptian fruit bat</name>
    <name type="synonym">Pteropus aegyptiacus</name>
    <dbReference type="NCBI Taxonomy" id="9407"/>
    <lineage>
        <taxon>Eukaryota</taxon>
        <taxon>Metazoa</taxon>
        <taxon>Chordata</taxon>
        <taxon>Craniata</taxon>
        <taxon>Vertebrata</taxon>
        <taxon>Euteleostomi</taxon>
        <taxon>Mammalia</taxon>
        <taxon>Eutheria</taxon>
        <taxon>Laurasiatheria</taxon>
        <taxon>Chiroptera</taxon>
        <taxon>Yinpterochiroptera</taxon>
        <taxon>Pteropodoidea</taxon>
        <taxon>Pteropodidae</taxon>
        <taxon>Rousettinae</taxon>
        <taxon>Rousettus</taxon>
    </lineage>
</organism>
<dbReference type="FunFam" id="1.10.238.10:FF:000179">
    <property type="entry name" value="EF-hand calcium-binding domain-containing protein 6"/>
    <property type="match status" value="1"/>
</dbReference>
<keyword evidence="5" id="KW-0678">Repressor</keyword>
<feature type="compositionally biased region" description="Low complexity" evidence="21">
    <location>
        <begin position="1"/>
        <end position="17"/>
    </location>
</feature>
<feature type="domain" description="EF-hand" evidence="22">
    <location>
        <begin position="908"/>
        <end position="943"/>
    </location>
</feature>
<dbReference type="PANTHER" id="PTHR20875">
    <property type="entry name" value="EF-HAND CALCIUM-BINDING DOMAIN-CONTAINING PROTEIN 6-RELATED"/>
    <property type="match status" value="1"/>
</dbReference>
<evidence type="ECO:0000256" key="11">
    <source>
        <dbReference type="ARBA" id="ARBA00023015"/>
    </source>
</evidence>
<dbReference type="InterPro" id="IPR002048">
    <property type="entry name" value="EF_hand_dom"/>
</dbReference>
<comment type="subcellular location">
    <subcellularLocation>
        <location evidence="2">Cell projection</location>
        <location evidence="2">Cilium</location>
        <location evidence="2">Flagellum</location>
    </subcellularLocation>
    <subcellularLocation>
        <location evidence="3">Cytoplasm</location>
        <location evidence="3">Cytoskeleton</location>
        <location evidence="3">Cilium axoneme</location>
    </subcellularLocation>
    <subcellularLocation>
        <location evidence="1">Nucleus</location>
    </subcellularLocation>
</comment>
<comment type="subunit">
    <text evidence="18">Microtubule inner protein component of sperm flagellar doublet microtubules. Binds PARK7. Part of a ternary complex containing PARK7, EFCAB6/DJBP and AR.</text>
</comment>
<evidence type="ECO:0000313" key="23">
    <source>
        <dbReference type="EMBL" id="KAF6494657.1"/>
    </source>
</evidence>
<evidence type="ECO:0000256" key="6">
    <source>
        <dbReference type="ARBA" id="ARBA00022553"/>
    </source>
</evidence>
<evidence type="ECO:0000256" key="1">
    <source>
        <dbReference type="ARBA" id="ARBA00004123"/>
    </source>
</evidence>
<feature type="compositionally biased region" description="Polar residues" evidence="21">
    <location>
        <begin position="1609"/>
        <end position="1619"/>
    </location>
</feature>
<feature type="region of interest" description="Disordered" evidence="21">
    <location>
        <begin position="1596"/>
        <end position="1638"/>
    </location>
</feature>
<evidence type="ECO:0000256" key="16">
    <source>
        <dbReference type="ARBA" id="ARBA00023273"/>
    </source>
</evidence>
<keyword evidence="13" id="KW-0804">Transcription</keyword>
<dbReference type="SMART" id="SM00054">
    <property type="entry name" value="EFh"/>
    <property type="match status" value="8"/>
</dbReference>
<feature type="compositionally biased region" description="Basic residues" evidence="21">
    <location>
        <begin position="1558"/>
        <end position="1568"/>
    </location>
</feature>
<keyword evidence="15" id="KW-0539">Nucleus</keyword>
<sequence>MKRNSTKTTVNSTKSGSPKARNLTCKTAVLPDCRASSPHTPKCTKSRPHSSPCRVYSRSDFENMFRPCSTTDIANPILSFLDIKRILFQKITDKGDELKKAFQLLDPGHNMTVSRSELRRIITTFLVPLTREQFQDVLTQIPLTSSGAIPYLEFLSRFGGIDLNINVIKRVSGNETNRCRTLKELEIQIGEKIFKNIKTIIKALKLMDVNKTGVIQLHDLRRVLETFCLKMEDDEFKKFAQQYNIDKDTTVDYVAFLKNLSINNNLNLRYSVGNQEVSWENLQAKNARREYLCSPEPPDGVWKDFSLDEIERTFCQELSKSYERVEKALSAGDPTKCGCISLNYLKIVLDTFVYRLPRRIFIQLMKRFGLKTTKKVNWKQFLKLLYEPKWLEVNRTIPLSKKNSANSRNQSRKENIVTKLLRHEDHHTPLRKVLLTLHAEPERQITREDLRHIINCTVVKISDSEFKELMQALDPGCTGFVDVSTFIELLEENPKQVGKLPSGAGTKAPLLLAWDSVEEIVHDSIARNLLPFSNMLRAYDLTDTGLIGRNNFKKIMRIFCPFLPTEHLSKVCSKFQDTASGRILYKNFLASIGLEGPPTVSPILVLKDQPLSEDSQKEGPQLLDLSERSKSTEDKNKSALTKNMTKGEVLEKVKNCVQQQDPALRKRFLDFAKELDGKVNRPHFRKVLENNRTATEEDLSAKLAAKIGHKREGLSFRELATGFEGTKMDGPEATLPQTPVPSKSSADGYFMTAEECLRLFPQRLKESFRDPYAAFFQTDVDRDGILSMQDLHRLLQRLLFNLKDAEFERLLGLLGLRLSVTLNFREFRNLLEKRPFRTDEAPQRLIRPKQKVTDSELACEQAHQYLVTKAKNRWADLSKNFIETDNEGNGILRRRDVKNALYGFDIPLTPREFEKLWTSYDTEGRGHITYQEFLQKLGINYSEDVHRPYVEEHFNFMGHFTKPQQVQEEIRELQQSAEKTVPARDKLMDHYQDISKALSKLDRSRGGSISVCRMHKVLQDCGCSLTEEELTQLLHSWGICLQNNSINYLDFLRAMENSKLSTQPKEEEEAVPIDFATLNPEEVLKNVQKVVASCGPALSTAFSALDKEDTGFVKSSDFGQVLKDFCYKLADNQYHYFLRKLRIHLSPYINWKYFLQNFSSFLEETAVEWVEKMPKGPPPECPKDAANLEILALLHKAVTSRYHAIAQEFENFDTMKTNTASRDEFRAICTRHVQILTDEQFDRLWSEMPINAKGRLRYPDFLSRFGSEKAATPPATGDSAKAHRGSSVPEVSDGNRSAGSSPTRDPRAGTRQRSHPCTPAGAAAVPGTPPLQNLEPVESKLRKKMQGCWRQFLKECKEKDGHKQGEIAASEFLALAEKFNLDISKEERQQLVVKYDLRDNGKFAYCDFIQSCVLLLKAKETSLMRRMKIQNAHKMKEAGAETSSFYSALLRIQPQIVHCWRPMRRAFKASDEGGTGLVAVADFRRVLRQYSINLSEEEFFHILEYYDKSLSAKISYNDFLRAFLQFIDLGPHRDVAVAAARALCFLHPMCAHTSCRGHPQRPRRHPRPPRATPAKHPYAARLLAHAPRPTAARLELEGNPRLPDPGMLGSQTRTPQASRDSYEKKTRQVPAGPLHLNGEPWTTHRLRAELWAMVKEGL</sequence>
<evidence type="ECO:0000256" key="8">
    <source>
        <dbReference type="ARBA" id="ARBA00022737"/>
    </source>
</evidence>
<dbReference type="PROSITE" id="PS00018">
    <property type="entry name" value="EF_HAND_1"/>
    <property type="match status" value="2"/>
</dbReference>
<dbReference type="FunFam" id="1.10.238.10:FF:000242">
    <property type="entry name" value="EF-hand calcium binding domain 6"/>
    <property type="match status" value="1"/>
</dbReference>
<feature type="region of interest" description="Disordered" evidence="21">
    <location>
        <begin position="611"/>
        <end position="641"/>
    </location>
</feature>
<dbReference type="GO" id="GO:0005509">
    <property type="term" value="F:calcium ion binding"/>
    <property type="evidence" value="ECO:0007669"/>
    <property type="project" value="InterPro"/>
</dbReference>
<keyword evidence="7" id="KW-0479">Metal-binding</keyword>
<feature type="region of interest" description="Disordered" evidence="21">
    <location>
        <begin position="1"/>
        <end position="21"/>
    </location>
</feature>
<dbReference type="Proteomes" id="UP000593571">
    <property type="component" value="Unassembled WGS sequence"/>
</dbReference>
<dbReference type="InterPro" id="IPR011992">
    <property type="entry name" value="EF-hand-dom_pair"/>
</dbReference>
<evidence type="ECO:0000256" key="13">
    <source>
        <dbReference type="ARBA" id="ARBA00023163"/>
    </source>
</evidence>
<keyword evidence="9" id="KW-0106">Calcium</keyword>
<dbReference type="GO" id="GO:0005654">
    <property type="term" value="C:nucleoplasm"/>
    <property type="evidence" value="ECO:0007669"/>
    <property type="project" value="TreeGrafter"/>
</dbReference>
<dbReference type="FunFam" id="1.10.238.10:FF:000121">
    <property type="entry name" value="EF-hand calcium-binding domain-containing protein 6"/>
    <property type="match status" value="1"/>
</dbReference>
<evidence type="ECO:0000256" key="2">
    <source>
        <dbReference type="ARBA" id="ARBA00004230"/>
    </source>
</evidence>
<evidence type="ECO:0000313" key="24">
    <source>
        <dbReference type="Proteomes" id="UP000593571"/>
    </source>
</evidence>
<evidence type="ECO:0000256" key="15">
    <source>
        <dbReference type="ARBA" id="ARBA00023242"/>
    </source>
</evidence>
<feature type="domain" description="EF-hand" evidence="22">
    <location>
        <begin position="461"/>
        <end position="496"/>
    </location>
</feature>
<feature type="compositionally biased region" description="Basic and acidic residues" evidence="21">
    <location>
        <begin position="625"/>
        <end position="637"/>
    </location>
</feature>
<gene>
    <name evidence="23" type="ORF">HJG63_004306</name>
</gene>
<dbReference type="FunFam" id="1.10.238.10:FF:000285">
    <property type="entry name" value="EF-hand calcium-binding domain-containing protein 6"/>
    <property type="match status" value="1"/>
</dbReference>
<evidence type="ECO:0000256" key="4">
    <source>
        <dbReference type="ARBA" id="ARBA00022490"/>
    </source>
</evidence>
<evidence type="ECO:0000256" key="20">
    <source>
        <dbReference type="ARBA" id="ARBA00083181"/>
    </source>
</evidence>
<evidence type="ECO:0000256" key="17">
    <source>
        <dbReference type="ARBA" id="ARBA00054968"/>
    </source>
</evidence>
<reference evidence="23 24" key="1">
    <citation type="journal article" date="2020" name="Nature">
        <title>Six reference-quality genomes reveal evolution of bat adaptations.</title>
        <authorList>
            <person name="Jebb D."/>
            <person name="Huang Z."/>
            <person name="Pippel M."/>
            <person name="Hughes G.M."/>
            <person name="Lavrichenko K."/>
            <person name="Devanna P."/>
            <person name="Winkler S."/>
            <person name="Jermiin L.S."/>
            <person name="Skirmuntt E.C."/>
            <person name="Katzourakis A."/>
            <person name="Burkitt-Gray L."/>
            <person name="Ray D.A."/>
            <person name="Sullivan K.A.M."/>
            <person name="Roscito J.G."/>
            <person name="Kirilenko B.M."/>
            <person name="Davalos L.M."/>
            <person name="Corthals A.P."/>
            <person name="Power M.L."/>
            <person name="Jones G."/>
            <person name="Ransome R.D."/>
            <person name="Dechmann D.K.N."/>
            <person name="Locatelli A.G."/>
            <person name="Puechmaille S.J."/>
            <person name="Fedrigo O."/>
            <person name="Jarvis E.D."/>
            <person name="Hiller M."/>
            <person name="Vernes S.C."/>
            <person name="Myers E.W."/>
            <person name="Teeling E.C."/>
        </authorList>
    </citation>
    <scope>NUCLEOTIDE SEQUENCE [LARGE SCALE GENOMIC DNA]</scope>
    <source>
        <strain evidence="23">MRouAeg1</strain>
        <tissue evidence="23">Muscle</tissue>
    </source>
</reference>
<dbReference type="InterPro" id="IPR052603">
    <property type="entry name" value="EFCB6"/>
</dbReference>
<feature type="domain" description="EF-hand" evidence="22">
    <location>
        <begin position="195"/>
        <end position="230"/>
    </location>
</feature>
<keyword evidence="16" id="KW-0966">Cell projection</keyword>
<dbReference type="GO" id="GO:0005930">
    <property type="term" value="C:axoneme"/>
    <property type="evidence" value="ECO:0007669"/>
    <property type="project" value="UniProtKB-SubCell"/>
</dbReference>
<evidence type="ECO:0000256" key="5">
    <source>
        <dbReference type="ARBA" id="ARBA00022491"/>
    </source>
</evidence>
<keyword evidence="10" id="KW-0282">Flagellum</keyword>
<feature type="compositionally biased region" description="Polar residues" evidence="21">
    <location>
        <begin position="1294"/>
        <end position="1303"/>
    </location>
</feature>
<comment type="function">
    <text evidence="17">Negatively regulates the androgen receptor by recruiting histone deacetylase complex, and protein DJ-1 antagonizes this inhibition by abrogation of this complex. Microtubule inner protein (MIP) part of the dynein-decorated doublet microtubules (DMTs) in cilia axoneme, which is required for motile cilia beating.</text>
</comment>
<dbReference type="FunFam" id="1.10.238.10:FF:000325">
    <property type="entry name" value="EF-hand calcium binding domain 6"/>
    <property type="match status" value="1"/>
</dbReference>
<accession>A0A7J8JCU3</accession>
<keyword evidence="11" id="KW-0805">Transcription regulation</keyword>
<feature type="domain" description="EF-hand" evidence="22">
    <location>
        <begin position="766"/>
        <end position="801"/>
    </location>
</feature>
<keyword evidence="24" id="KW-1185">Reference proteome</keyword>
<dbReference type="Pfam" id="PF08976">
    <property type="entry name" value="EF-hand_11"/>
    <property type="match status" value="2"/>
</dbReference>
<dbReference type="FunFam" id="1.10.238.10:FF:000240">
    <property type="entry name" value="EF-hand calcium-binding domain-containing protein 6"/>
    <property type="match status" value="1"/>
</dbReference>
<evidence type="ECO:0000256" key="12">
    <source>
        <dbReference type="ARBA" id="ARBA00023069"/>
    </source>
</evidence>
<feature type="region of interest" description="Disordered" evidence="21">
    <location>
        <begin position="1555"/>
        <end position="1574"/>
    </location>
</feature>
<dbReference type="Gene3D" id="1.10.238.10">
    <property type="entry name" value="EF-hand"/>
    <property type="match status" value="10"/>
</dbReference>
<dbReference type="GO" id="GO:0031514">
    <property type="term" value="C:motile cilium"/>
    <property type="evidence" value="ECO:0007669"/>
    <property type="project" value="UniProtKB-SubCell"/>
</dbReference>
<comment type="caution">
    <text evidence="23">The sequence shown here is derived from an EMBL/GenBank/DDBJ whole genome shotgun (WGS) entry which is preliminary data.</text>
</comment>
<dbReference type="Pfam" id="PF13499">
    <property type="entry name" value="EF-hand_7"/>
    <property type="match status" value="1"/>
</dbReference>
<evidence type="ECO:0000256" key="21">
    <source>
        <dbReference type="SAM" id="MobiDB-lite"/>
    </source>
</evidence>
<dbReference type="PANTHER" id="PTHR20875:SF2">
    <property type="entry name" value="EF-HAND CALCIUM-BINDING DOMAIN-CONTAINING PROTEIN 6"/>
    <property type="match status" value="1"/>
</dbReference>
<name>A0A7J8JCU3_ROUAE</name>
<dbReference type="FunFam" id="1.10.238.10:FF:000243">
    <property type="entry name" value="EF-hand calcium binding domain 6"/>
    <property type="match status" value="1"/>
</dbReference>
<evidence type="ECO:0000256" key="9">
    <source>
        <dbReference type="ARBA" id="ARBA00022837"/>
    </source>
</evidence>
<evidence type="ECO:0000259" key="22">
    <source>
        <dbReference type="PROSITE" id="PS50222"/>
    </source>
</evidence>
<feature type="region of interest" description="Disordered" evidence="21">
    <location>
        <begin position="1268"/>
        <end position="1334"/>
    </location>
</feature>
<keyword evidence="12" id="KW-0969">Cilium</keyword>
<evidence type="ECO:0000256" key="19">
    <source>
        <dbReference type="ARBA" id="ARBA00069150"/>
    </source>
</evidence>
<keyword evidence="14" id="KW-0206">Cytoskeleton</keyword>